<sequence length="624" mass="69516">MNQPPNSQIPMHDSLDEPMFESDESQDIADSDGGDGDGDVDGDSDDFTPSVLQDDHLAMDSYGRFRYVGGAPNKLLIDAVRATSKPAESPQGPSLFSPSPMREKYTTAPLPFFTPGIVWPSLPYIPQPEQVPLPPRYIADVLVNLYFDQVQCIFPVLYRPRFMNQYQDLMNNSSSRNSAPEFLSVFFAVCAYSSSLMDPSSGQRFSGIEYYEKAVVLHCAGTGRSSIEQVQGLALLSLCASRWNTLAQGWKFAGQAVRAAQDLGLHVGLVSLFCSCPPSAIPAISSMLMYICKCPIDDNMTEPVAREQGRRTWWTVATLDCILSLCLGRPMIGLDLSNTCPLPMDLIDEDLEAYAENPEGDDFPSSDTAPLVGFIAFARLCVIFMKIYRLHQQERHNRQTRNIKRRQLARTKRQLLRKLEEWKTKLSSSVAFSSHESCTTASAAHRAMSVIISVVYSAAAQVKSRIPLVPLAKNFFKQLEAVLKHRKLYTRTYHPAIILLSASTSFPYLDFYCILRATAAIQPPPDIVEDVTSCVKLLTELETYWPPAQRSRAILQDLLCRTTDSSADRSIIENLEELQNVEALFPSLDPALLPYRSPLSIGNILLHEGFTHSPEIVRNEPNGI</sequence>
<keyword evidence="5" id="KW-0804">Transcription</keyword>
<dbReference type="GeneID" id="28852591"/>
<dbReference type="Proteomes" id="UP000078397">
    <property type="component" value="Unassembled WGS sequence"/>
</dbReference>
<dbReference type="OrthoDB" id="6486656at2759"/>
<evidence type="ECO:0000313" key="10">
    <source>
        <dbReference type="Proteomes" id="UP000078397"/>
    </source>
</evidence>
<evidence type="ECO:0000256" key="6">
    <source>
        <dbReference type="ARBA" id="ARBA00023242"/>
    </source>
</evidence>
<evidence type="ECO:0000256" key="5">
    <source>
        <dbReference type="ARBA" id="ARBA00023163"/>
    </source>
</evidence>
<proteinExistence type="predicted"/>
<dbReference type="AlphaFoldDB" id="A0A179F1K3"/>
<dbReference type="PANTHER" id="PTHR31313:SF81">
    <property type="entry name" value="TY1 ENHANCER ACTIVATOR"/>
    <property type="match status" value="1"/>
</dbReference>
<keyword evidence="2" id="KW-0862">Zinc</keyword>
<dbReference type="InterPro" id="IPR051615">
    <property type="entry name" value="Transcr_Regulatory_Elem"/>
</dbReference>
<evidence type="ECO:0000256" key="3">
    <source>
        <dbReference type="ARBA" id="ARBA00023015"/>
    </source>
</evidence>
<dbReference type="RefSeq" id="XP_022284009.1">
    <property type="nucleotide sequence ID" value="XM_022428700.1"/>
</dbReference>
<feature type="compositionally biased region" description="Acidic residues" evidence="7">
    <location>
        <begin position="16"/>
        <end position="46"/>
    </location>
</feature>
<dbReference type="InterPro" id="IPR007219">
    <property type="entry name" value="XnlR_reg_dom"/>
</dbReference>
<dbReference type="SMART" id="SM00906">
    <property type="entry name" value="Fungal_trans"/>
    <property type="match status" value="1"/>
</dbReference>
<accession>A0A179F1K3</accession>
<protein>
    <submittedName>
        <fullName evidence="9">Fungal specific transcription factor domain-containing protein</fullName>
    </submittedName>
</protein>
<evidence type="ECO:0000256" key="2">
    <source>
        <dbReference type="ARBA" id="ARBA00022833"/>
    </source>
</evidence>
<evidence type="ECO:0000256" key="4">
    <source>
        <dbReference type="ARBA" id="ARBA00023125"/>
    </source>
</evidence>
<dbReference type="EMBL" id="LSBJ02000010">
    <property type="protein sequence ID" value="OAQ59150.2"/>
    <property type="molecule type" value="Genomic_DNA"/>
</dbReference>
<feature type="domain" description="Xylanolytic transcriptional activator regulatory" evidence="8">
    <location>
        <begin position="249"/>
        <end position="349"/>
    </location>
</feature>
<dbReference type="GO" id="GO:0006351">
    <property type="term" value="P:DNA-templated transcription"/>
    <property type="evidence" value="ECO:0007669"/>
    <property type="project" value="InterPro"/>
</dbReference>
<dbReference type="Pfam" id="PF04082">
    <property type="entry name" value="Fungal_trans"/>
    <property type="match status" value="1"/>
</dbReference>
<keyword evidence="4" id="KW-0238">DNA-binding</keyword>
<dbReference type="GO" id="GO:0008270">
    <property type="term" value="F:zinc ion binding"/>
    <property type="evidence" value="ECO:0007669"/>
    <property type="project" value="InterPro"/>
</dbReference>
<evidence type="ECO:0000256" key="7">
    <source>
        <dbReference type="SAM" id="MobiDB-lite"/>
    </source>
</evidence>
<organism evidence="9 10">
    <name type="scientific">Pochonia chlamydosporia 170</name>
    <dbReference type="NCBI Taxonomy" id="1380566"/>
    <lineage>
        <taxon>Eukaryota</taxon>
        <taxon>Fungi</taxon>
        <taxon>Dikarya</taxon>
        <taxon>Ascomycota</taxon>
        <taxon>Pezizomycotina</taxon>
        <taxon>Sordariomycetes</taxon>
        <taxon>Hypocreomycetidae</taxon>
        <taxon>Hypocreales</taxon>
        <taxon>Clavicipitaceae</taxon>
        <taxon>Pochonia</taxon>
    </lineage>
</organism>
<comment type="caution">
    <text evidence="9">The sequence shown here is derived from an EMBL/GenBank/DDBJ whole genome shotgun (WGS) entry which is preliminary data.</text>
</comment>
<evidence type="ECO:0000313" key="9">
    <source>
        <dbReference type="EMBL" id="OAQ59150.2"/>
    </source>
</evidence>
<feature type="region of interest" description="Disordered" evidence="7">
    <location>
        <begin position="1"/>
        <end position="51"/>
    </location>
</feature>
<name>A0A179F1K3_METCM</name>
<keyword evidence="3" id="KW-0805">Transcription regulation</keyword>
<dbReference type="CDD" id="cd12148">
    <property type="entry name" value="fungal_TF_MHR"/>
    <property type="match status" value="1"/>
</dbReference>
<keyword evidence="1" id="KW-0479">Metal-binding</keyword>
<dbReference type="PANTHER" id="PTHR31313">
    <property type="entry name" value="TY1 ENHANCER ACTIVATOR"/>
    <property type="match status" value="1"/>
</dbReference>
<evidence type="ECO:0000256" key="1">
    <source>
        <dbReference type="ARBA" id="ARBA00022723"/>
    </source>
</evidence>
<keyword evidence="6" id="KW-0539">Nucleus</keyword>
<reference evidence="9 10" key="1">
    <citation type="journal article" date="2016" name="PLoS Pathog.">
        <title>Biosynthesis of antibiotic leucinostatins in bio-control fungus Purpureocillium lilacinum and their inhibition on phytophthora revealed by genome mining.</title>
        <authorList>
            <person name="Wang G."/>
            <person name="Liu Z."/>
            <person name="Lin R."/>
            <person name="Li E."/>
            <person name="Mao Z."/>
            <person name="Ling J."/>
            <person name="Yang Y."/>
            <person name="Yin W.B."/>
            <person name="Xie B."/>
        </authorList>
    </citation>
    <scope>NUCLEOTIDE SEQUENCE [LARGE SCALE GENOMIC DNA]</scope>
    <source>
        <strain evidence="9">170</strain>
    </source>
</reference>
<keyword evidence="10" id="KW-1185">Reference proteome</keyword>
<evidence type="ECO:0000259" key="8">
    <source>
        <dbReference type="SMART" id="SM00906"/>
    </source>
</evidence>
<dbReference type="KEGG" id="pchm:VFPPC_10181"/>
<dbReference type="STRING" id="1380566.A0A179F1K3"/>
<gene>
    <name evidence="9" type="ORF">VFPPC_10181</name>
</gene>
<dbReference type="GO" id="GO:0003677">
    <property type="term" value="F:DNA binding"/>
    <property type="evidence" value="ECO:0007669"/>
    <property type="project" value="UniProtKB-KW"/>
</dbReference>